<dbReference type="Pfam" id="PF12791">
    <property type="entry name" value="RsgI_N"/>
    <property type="match status" value="1"/>
</dbReference>
<dbReference type="AlphaFoldDB" id="U4R5M4"/>
<dbReference type="PROSITE" id="PS51849">
    <property type="entry name" value="RSGI_N"/>
    <property type="match status" value="1"/>
</dbReference>
<evidence type="ECO:0000256" key="1">
    <source>
        <dbReference type="ARBA" id="ARBA00004162"/>
    </source>
</evidence>
<evidence type="ECO:0000256" key="2">
    <source>
        <dbReference type="ARBA" id="ARBA00022475"/>
    </source>
</evidence>
<evidence type="ECO:0000256" key="4">
    <source>
        <dbReference type="ARBA" id="ARBA00022989"/>
    </source>
</evidence>
<dbReference type="OrthoDB" id="9800626at2"/>
<feature type="transmembrane region" description="Helical" evidence="7">
    <location>
        <begin position="56"/>
        <end position="76"/>
    </location>
</feature>
<evidence type="ECO:0000256" key="7">
    <source>
        <dbReference type="SAM" id="Phobius"/>
    </source>
</evidence>
<keyword evidence="3 7" id="KW-0812">Transmembrane</keyword>
<dbReference type="EMBL" id="ATAY01000020">
    <property type="protein sequence ID" value="EPR13345.1"/>
    <property type="molecule type" value="Genomic_DNA"/>
</dbReference>
<feature type="region of interest" description="Disordered" evidence="6">
    <location>
        <begin position="248"/>
        <end position="267"/>
    </location>
</feature>
<organism evidence="9 10">
    <name type="scientific">Ruminiclostridium papyrosolvens C7</name>
    <dbReference type="NCBI Taxonomy" id="1330534"/>
    <lineage>
        <taxon>Bacteria</taxon>
        <taxon>Bacillati</taxon>
        <taxon>Bacillota</taxon>
        <taxon>Clostridia</taxon>
        <taxon>Eubacteriales</taxon>
        <taxon>Oscillospiraceae</taxon>
        <taxon>Ruminiclostridium</taxon>
    </lineage>
</organism>
<dbReference type="InterPro" id="IPR024449">
    <property type="entry name" value="Anti-sigma_RsgI_N"/>
</dbReference>
<protein>
    <recommendedName>
        <fullName evidence="8">RsgI N-terminal anti-sigma domain-containing protein</fullName>
    </recommendedName>
</protein>
<evidence type="ECO:0000256" key="5">
    <source>
        <dbReference type="ARBA" id="ARBA00023136"/>
    </source>
</evidence>
<proteinExistence type="predicted"/>
<dbReference type="PATRIC" id="fig|1330534.3.peg.1116"/>
<keyword evidence="4 7" id="KW-1133">Transmembrane helix</keyword>
<dbReference type="GO" id="GO:0005886">
    <property type="term" value="C:plasma membrane"/>
    <property type="evidence" value="ECO:0007669"/>
    <property type="project" value="UniProtKB-SubCell"/>
</dbReference>
<gene>
    <name evidence="9" type="ORF">L323_05590</name>
</gene>
<sequence length="377" mass="41845">MGNNTGMILEFKGNKAIVMTSTCDFITITKMPEMFVGQQLDLSNSVLPRKFNPMRYFAIAGMFVLILCSVLIYHLVQPSSVFAYVDVDINPSIELSIDKKANVIEVKALNSDAAALVKNIKLVNKSLTSAVRIIIEESESKGFIRPDTKNAVLISASIKSGSEKVLDGIVSELQKTDFRVGSESIKAEVIKVDPTKRSEAVKNNISMGLYKLFEEISESGDDINIEKAKSENLFNIIESYEAIKQNKTTSDKNKYNSYQPIQDNEKALGMSEESTFKDTPMVQDNKKPENSNSKNYSNGKTNNSISSAEKLDKAQERPKESPDKKETFSQGSKPIPSEYGKKAPDANNNGKPKNNSSSEKKEENRNSNHNEKGKNKK</sequence>
<comment type="caution">
    <text evidence="9">The sequence shown here is derived from an EMBL/GenBank/DDBJ whole genome shotgun (WGS) entry which is preliminary data.</text>
</comment>
<evidence type="ECO:0000256" key="6">
    <source>
        <dbReference type="SAM" id="MobiDB-lite"/>
    </source>
</evidence>
<reference evidence="9 10" key="1">
    <citation type="journal article" date="2013" name="Genome Announc.">
        <title>Draft Genome Sequence of the Cellulolytic Bacterium Clostridium papyrosolvens C7 (ATCC 700395).</title>
        <authorList>
            <person name="Zepeda V."/>
            <person name="Dassa B."/>
            <person name="Borovok I."/>
            <person name="Lamed R."/>
            <person name="Bayer E.A."/>
            <person name="Cate J.H."/>
        </authorList>
    </citation>
    <scope>NUCLEOTIDE SEQUENCE [LARGE SCALE GENOMIC DNA]</scope>
    <source>
        <strain evidence="9 10">C7</strain>
    </source>
</reference>
<feature type="compositionally biased region" description="Polar residues" evidence="6">
    <location>
        <begin position="290"/>
        <end position="307"/>
    </location>
</feature>
<dbReference type="STRING" id="1330534.L323_05590"/>
<keyword evidence="2" id="KW-1003">Cell membrane</keyword>
<evidence type="ECO:0000259" key="8">
    <source>
        <dbReference type="PROSITE" id="PS51849"/>
    </source>
</evidence>
<feature type="compositionally biased region" description="Basic and acidic residues" evidence="6">
    <location>
        <begin position="309"/>
        <end position="327"/>
    </location>
</feature>
<accession>U4R5M4</accession>
<evidence type="ECO:0000313" key="10">
    <source>
        <dbReference type="Proteomes" id="UP000016860"/>
    </source>
</evidence>
<dbReference type="Pfam" id="PF23750">
    <property type="entry name" value="RsgI_M"/>
    <property type="match status" value="1"/>
</dbReference>
<feature type="compositionally biased region" description="Low complexity" evidence="6">
    <location>
        <begin position="347"/>
        <end position="357"/>
    </location>
</feature>
<dbReference type="Proteomes" id="UP000016860">
    <property type="component" value="Unassembled WGS sequence"/>
</dbReference>
<feature type="region of interest" description="Disordered" evidence="6">
    <location>
        <begin position="278"/>
        <end position="377"/>
    </location>
</feature>
<feature type="domain" description="RsgI N-terminal anti-sigma" evidence="8">
    <location>
        <begin position="4"/>
        <end position="51"/>
    </location>
</feature>
<keyword evidence="5 7" id="KW-0472">Membrane</keyword>
<dbReference type="InterPro" id="IPR055431">
    <property type="entry name" value="RsgI_M"/>
</dbReference>
<name>U4R5M4_9FIRM</name>
<comment type="subcellular location">
    <subcellularLocation>
        <location evidence="1">Cell membrane</location>
        <topology evidence="1">Single-pass membrane protein</topology>
    </subcellularLocation>
</comment>
<evidence type="ECO:0000256" key="3">
    <source>
        <dbReference type="ARBA" id="ARBA00022692"/>
    </source>
</evidence>
<dbReference type="RefSeq" id="WP_020814702.1">
    <property type="nucleotide sequence ID" value="NZ_ATAY01000020.1"/>
</dbReference>
<evidence type="ECO:0000313" key="9">
    <source>
        <dbReference type="EMBL" id="EPR13345.1"/>
    </source>
</evidence>
<feature type="compositionally biased region" description="Basic and acidic residues" evidence="6">
    <location>
        <begin position="358"/>
        <end position="377"/>
    </location>
</feature>